<dbReference type="PROSITE" id="PS00022">
    <property type="entry name" value="EGF_1"/>
    <property type="match status" value="12"/>
</dbReference>
<feature type="disulfide bond" evidence="6">
    <location>
        <begin position="362"/>
        <end position="371"/>
    </location>
</feature>
<dbReference type="FunFam" id="2.10.25.10:FF:000012">
    <property type="entry name" value="Delta-like protein"/>
    <property type="match status" value="1"/>
</dbReference>
<feature type="disulfide bond" evidence="6">
    <location>
        <begin position="274"/>
        <end position="283"/>
    </location>
</feature>
<dbReference type="SMART" id="SM00179">
    <property type="entry name" value="EGF_CA"/>
    <property type="match status" value="10"/>
</dbReference>
<feature type="domain" description="Chitin-binding type-2" evidence="9">
    <location>
        <begin position="23"/>
        <end position="76"/>
    </location>
</feature>
<dbReference type="InterPro" id="IPR002557">
    <property type="entry name" value="Chitin-bd_dom"/>
</dbReference>
<dbReference type="Gene3D" id="2.10.25.10">
    <property type="entry name" value="Laminin"/>
    <property type="match status" value="12"/>
</dbReference>
<dbReference type="Pfam" id="PF12661">
    <property type="entry name" value="hEGF"/>
    <property type="match status" value="3"/>
</dbReference>
<name>A0A815RUP0_9BILA</name>
<evidence type="ECO:0000313" key="11">
    <source>
        <dbReference type="Proteomes" id="UP000663855"/>
    </source>
</evidence>
<keyword evidence="5" id="KW-0325">Glycoprotein</keyword>
<dbReference type="PANTHER" id="PTHR12916">
    <property type="entry name" value="CYTOCHROME C OXIDASE POLYPEPTIDE VIC-2"/>
    <property type="match status" value="1"/>
</dbReference>
<feature type="domain" description="EGF-like" evidence="8">
    <location>
        <begin position="204"/>
        <end position="240"/>
    </location>
</feature>
<keyword evidence="2 7" id="KW-0732">Signal</keyword>
<feature type="domain" description="EGF-like" evidence="8">
    <location>
        <begin position="618"/>
        <end position="655"/>
    </location>
</feature>
<comment type="caution">
    <text evidence="10">The sequence shown here is derived from an EMBL/GenBank/DDBJ whole genome shotgun (WGS) entry which is preliminary data.</text>
</comment>
<feature type="disulfide bond" evidence="6">
    <location>
        <begin position="557"/>
        <end position="566"/>
    </location>
</feature>
<evidence type="ECO:0000256" key="3">
    <source>
        <dbReference type="ARBA" id="ARBA00022737"/>
    </source>
</evidence>
<dbReference type="GO" id="GO:0005112">
    <property type="term" value="F:Notch binding"/>
    <property type="evidence" value="ECO:0007669"/>
    <property type="project" value="TreeGrafter"/>
</dbReference>
<sequence>MLFANQYIICCTIATLIITIAGQKVCEDFSADTGSCTKFIRCFHNIRIRFTCPSGTAWEESLRTCLSTEYVEKCQKINQQRVLIDATNDTDLFDTDLFDADIDALLNISMAETIAEARALGPMVTPKQYRCSYCNTGACAVVANTIKCYCGNSQCQPATTTTVQPRNPCSFNPCFNGGQCVPLGQGFICNCPETFTGNRCEAPAPSPCQPNPCQNGGICIPQGSSFMCQCQTGFNGYCCENRITTTTPFNPCAQSPCRNGGACIPQGSSFMCMCPPTFTGFCCETPVTTTTPPNPCAQSPCRNGGVCIPQGSSFMCMCPPTFTGFCCETPVTTTTPFNPCAQSPCRNGGPCIPQGSSFMCMCPSTFTGFCCENPVTTTTPPNPCAQSPCRNGGICIPQGSSFMCMCPPTFTGFCCETPVTTTTPFNPCAQSPCQNGGQCIPTGNTFLCQCPNGFYGTRCESRNYCMPNPCANNGLCTQTTTGYICSCTFPYTGTNCQQIISTTTTTTLATRSPCGTSCACVVAPCPVAVVTNPCTPNPCQNMGGCAVQNNNAAKCWCPDGFQGYYCQHRRNARSLISKTCNKDCLNGGQCYIDEKQAGQAFCSCSNDFYGSRCEFMNRPKSCSPKNPCMNKAKCITTSNGAQCMCERGTSGVLCERIERLLNEKYCPLNCQAGGTCVYVSATPKCRCPPGLNGPLCEIRSG</sequence>
<evidence type="ECO:0000256" key="2">
    <source>
        <dbReference type="ARBA" id="ARBA00022729"/>
    </source>
</evidence>
<feature type="domain" description="EGF-like" evidence="8">
    <location>
        <begin position="165"/>
        <end position="201"/>
    </location>
</feature>
<feature type="domain" description="EGF-like" evidence="8">
    <location>
        <begin position="662"/>
        <end position="697"/>
    </location>
</feature>
<evidence type="ECO:0000259" key="9">
    <source>
        <dbReference type="PROSITE" id="PS50940"/>
    </source>
</evidence>
<feature type="domain" description="EGF-like" evidence="8">
    <location>
        <begin position="576"/>
        <end position="614"/>
    </location>
</feature>
<feature type="disulfide bond" evidence="6">
    <location>
        <begin position="406"/>
        <end position="415"/>
    </location>
</feature>
<dbReference type="FunFam" id="2.10.25.10:FF:000255">
    <property type="entry name" value="Sushi, nidogen and EGF-like domains 1"/>
    <property type="match status" value="1"/>
</dbReference>
<dbReference type="PANTHER" id="PTHR12916:SF11">
    <property type="entry name" value="MUCIN-4"/>
    <property type="match status" value="1"/>
</dbReference>
<feature type="chain" id="PRO_5032570349" evidence="7">
    <location>
        <begin position="23"/>
        <end position="701"/>
    </location>
</feature>
<feature type="disulfide bond" evidence="6">
    <location>
        <begin position="487"/>
        <end position="496"/>
    </location>
</feature>
<comment type="caution">
    <text evidence="6">Lacks conserved residue(s) required for the propagation of feature annotation.</text>
</comment>
<dbReference type="GO" id="GO:0005576">
    <property type="term" value="C:extracellular region"/>
    <property type="evidence" value="ECO:0007669"/>
    <property type="project" value="InterPro"/>
</dbReference>
<dbReference type="GO" id="GO:0008061">
    <property type="term" value="F:chitin binding"/>
    <property type="evidence" value="ECO:0007669"/>
    <property type="project" value="InterPro"/>
</dbReference>
<feature type="domain" description="EGF-like" evidence="8">
    <location>
        <begin position="424"/>
        <end position="460"/>
    </location>
</feature>
<dbReference type="InterPro" id="IPR013032">
    <property type="entry name" value="EGF-like_CS"/>
</dbReference>
<evidence type="ECO:0000256" key="6">
    <source>
        <dbReference type="PROSITE-ProRule" id="PRU00076"/>
    </source>
</evidence>
<dbReference type="PROSITE" id="PS01186">
    <property type="entry name" value="EGF_2"/>
    <property type="match status" value="4"/>
</dbReference>
<dbReference type="CDD" id="cd00054">
    <property type="entry name" value="EGF_CA"/>
    <property type="match status" value="3"/>
</dbReference>
<dbReference type="GO" id="GO:0005509">
    <property type="term" value="F:calcium ion binding"/>
    <property type="evidence" value="ECO:0007669"/>
    <property type="project" value="InterPro"/>
</dbReference>
<protein>
    <submittedName>
        <fullName evidence="10">Uncharacterized protein</fullName>
    </submittedName>
</protein>
<reference evidence="10" key="1">
    <citation type="submission" date="2021-02" db="EMBL/GenBank/DDBJ databases">
        <authorList>
            <person name="Nowell W R."/>
        </authorList>
    </citation>
    <scope>NUCLEOTIDE SEQUENCE</scope>
</reference>
<keyword evidence="1 6" id="KW-0245">EGF-like domain</keyword>
<dbReference type="AlphaFoldDB" id="A0A815RUP0"/>
<dbReference type="SMART" id="SM00494">
    <property type="entry name" value="ChtBD2"/>
    <property type="match status" value="1"/>
</dbReference>
<evidence type="ECO:0000256" key="5">
    <source>
        <dbReference type="ARBA" id="ARBA00023180"/>
    </source>
</evidence>
<evidence type="ECO:0000256" key="1">
    <source>
        <dbReference type="ARBA" id="ARBA00022536"/>
    </source>
</evidence>
<dbReference type="Proteomes" id="UP000663855">
    <property type="component" value="Unassembled WGS sequence"/>
</dbReference>
<dbReference type="GO" id="GO:0007219">
    <property type="term" value="P:Notch signaling pathway"/>
    <property type="evidence" value="ECO:0007669"/>
    <property type="project" value="TreeGrafter"/>
</dbReference>
<feature type="disulfide bond" evidence="6">
    <location>
        <begin position="666"/>
        <end position="676"/>
    </location>
</feature>
<feature type="domain" description="EGF-like" evidence="8">
    <location>
        <begin position="380"/>
        <end position="416"/>
    </location>
</feature>
<evidence type="ECO:0000313" key="10">
    <source>
        <dbReference type="EMBL" id="CAF1481710.1"/>
    </source>
</evidence>
<evidence type="ECO:0000256" key="4">
    <source>
        <dbReference type="ARBA" id="ARBA00023157"/>
    </source>
</evidence>
<dbReference type="InterPro" id="IPR036508">
    <property type="entry name" value="Chitin-bd_dom_sf"/>
</dbReference>
<dbReference type="SUPFAM" id="SSF57196">
    <property type="entry name" value="EGF/Laminin"/>
    <property type="match status" value="12"/>
</dbReference>
<feature type="domain" description="EGF-like" evidence="8">
    <location>
        <begin position="461"/>
        <end position="497"/>
    </location>
</feature>
<dbReference type="EMBL" id="CAJNOV010012340">
    <property type="protein sequence ID" value="CAF1481710.1"/>
    <property type="molecule type" value="Genomic_DNA"/>
</dbReference>
<dbReference type="PROSITE" id="PS50940">
    <property type="entry name" value="CHIT_BIND_II"/>
    <property type="match status" value="1"/>
</dbReference>
<dbReference type="SMART" id="SM00181">
    <property type="entry name" value="EGF"/>
    <property type="match status" value="12"/>
</dbReference>
<feature type="disulfide bond" evidence="6">
    <location>
        <begin position="191"/>
        <end position="200"/>
    </location>
</feature>
<feature type="domain" description="EGF-like" evidence="8">
    <location>
        <begin position="336"/>
        <end position="372"/>
    </location>
</feature>
<dbReference type="SUPFAM" id="SSF57625">
    <property type="entry name" value="Invertebrate chitin-binding proteins"/>
    <property type="match status" value="1"/>
</dbReference>
<organism evidence="10 11">
    <name type="scientific">Rotaria magnacalcarata</name>
    <dbReference type="NCBI Taxonomy" id="392030"/>
    <lineage>
        <taxon>Eukaryota</taxon>
        <taxon>Metazoa</taxon>
        <taxon>Spiralia</taxon>
        <taxon>Gnathifera</taxon>
        <taxon>Rotifera</taxon>
        <taxon>Eurotatoria</taxon>
        <taxon>Bdelloidea</taxon>
        <taxon>Philodinida</taxon>
        <taxon>Philodinidae</taxon>
        <taxon>Rotaria</taxon>
    </lineage>
</organism>
<feature type="disulfide bond" evidence="6">
    <location>
        <begin position="604"/>
        <end position="613"/>
    </location>
</feature>
<evidence type="ECO:0000259" key="8">
    <source>
        <dbReference type="PROSITE" id="PS50026"/>
    </source>
</evidence>
<feature type="domain" description="EGF-like" evidence="8">
    <location>
        <begin position="530"/>
        <end position="567"/>
    </location>
</feature>
<dbReference type="PROSITE" id="PS50026">
    <property type="entry name" value="EGF_3"/>
    <property type="match status" value="12"/>
</dbReference>
<feature type="disulfide bond" evidence="6">
    <location>
        <begin position="318"/>
        <end position="327"/>
    </location>
</feature>
<proteinExistence type="predicted"/>
<feature type="domain" description="EGF-like" evidence="8">
    <location>
        <begin position="248"/>
        <end position="284"/>
    </location>
</feature>
<keyword evidence="3" id="KW-0677">Repeat</keyword>
<feature type="domain" description="EGF-like" evidence="8">
    <location>
        <begin position="292"/>
        <end position="328"/>
    </location>
</feature>
<dbReference type="InterPro" id="IPR001881">
    <property type="entry name" value="EGF-like_Ca-bd_dom"/>
</dbReference>
<feature type="disulfide bond" evidence="6">
    <location>
        <begin position="645"/>
        <end position="654"/>
    </location>
</feature>
<feature type="signal peptide" evidence="7">
    <location>
        <begin position="1"/>
        <end position="22"/>
    </location>
</feature>
<dbReference type="Pfam" id="PF00008">
    <property type="entry name" value="EGF"/>
    <property type="match status" value="6"/>
</dbReference>
<feature type="disulfide bond" evidence="6">
    <location>
        <begin position="580"/>
        <end position="590"/>
    </location>
</feature>
<keyword evidence="4 6" id="KW-1015">Disulfide bond</keyword>
<feature type="disulfide bond" evidence="6">
    <location>
        <begin position="687"/>
        <end position="696"/>
    </location>
</feature>
<accession>A0A815RUP0</accession>
<evidence type="ECO:0000256" key="7">
    <source>
        <dbReference type="SAM" id="SignalP"/>
    </source>
</evidence>
<feature type="disulfide bond" evidence="6">
    <location>
        <begin position="230"/>
        <end position="239"/>
    </location>
</feature>
<feature type="disulfide bond" evidence="6">
    <location>
        <begin position="450"/>
        <end position="459"/>
    </location>
</feature>
<dbReference type="InterPro" id="IPR000742">
    <property type="entry name" value="EGF"/>
</dbReference>
<gene>
    <name evidence="10" type="ORF">CJN711_LOCUS26198</name>
</gene>